<gene>
    <name evidence="7" type="ORF">NCTC13071_01557</name>
</gene>
<organism evidence="7 8">
    <name type="scientific">Segatella oris</name>
    <dbReference type="NCBI Taxonomy" id="28135"/>
    <lineage>
        <taxon>Bacteria</taxon>
        <taxon>Pseudomonadati</taxon>
        <taxon>Bacteroidota</taxon>
        <taxon>Bacteroidia</taxon>
        <taxon>Bacteroidales</taxon>
        <taxon>Prevotellaceae</taxon>
        <taxon>Segatella</taxon>
    </lineage>
</organism>
<dbReference type="GO" id="GO:0016491">
    <property type="term" value="F:oxidoreductase activity"/>
    <property type="evidence" value="ECO:0007669"/>
    <property type="project" value="UniProtKB-KW"/>
</dbReference>
<evidence type="ECO:0000256" key="2">
    <source>
        <dbReference type="ARBA" id="ARBA00007118"/>
    </source>
</evidence>
<dbReference type="PANTHER" id="PTHR43673">
    <property type="entry name" value="NAD(P)H NITROREDUCTASE YDGI-RELATED"/>
    <property type="match status" value="1"/>
</dbReference>
<dbReference type="EMBL" id="LR134384">
    <property type="protein sequence ID" value="VEH15553.1"/>
    <property type="molecule type" value="Genomic_DNA"/>
</dbReference>
<evidence type="ECO:0000256" key="1">
    <source>
        <dbReference type="ARBA" id="ARBA00001917"/>
    </source>
</evidence>
<dbReference type="Pfam" id="PF00881">
    <property type="entry name" value="Nitroreductase"/>
    <property type="match status" value="2"/>
</dbReference>
<keyword evidence="4" id="KW-0288">FMN</keyword>
<evidence type="ECO:0000256" key="5">
    <source>
        <dbReference type="ARBA" id="ARBA00023002"/>
    </source>
</evidence>
<evidence type="ECO:0000313" key="7">
    <source>
        <dbReference type="EMBL" id="VEH15553.1"/>
    </source>
</evidence>
<dbReference type="GeneID" id="85012376"/>
<dbReference type="AlphaFoldDB" id="A0A448L6F8"/>
<dbReference type="InterPro" id="IPR000415">
    <property type="entry name" value="Nitroreductase-like"/>
</dbReference>
<dbReference type="RefSeq" id="WP_018920209.1">
    <property type="nucleotide sequence ID" value="NZ_LR134384.1"/>
</dbReference>
<dbReference type="KEGG" id="poc:NCTC13071_01557"/>
<evidence type="ECO:0000256" key="3">
    <source>
        <dbReference type="ARBA" id="ARBA00022630"/>
    </source>
</evidence>
<keyword evidence="3" id="KW-0285">Flavoprotein</keyword>
<keyword evidence="5 7" id="KW-0560">Oxidoreductase</keyword>
<dbReference type="CDD" id="cd20609">
    <property type="entry name" value="nitroreductase"/>
    <property type="match status" value="1"/>
</dbReference>
<evidence type="ECO:0000259" key="6">
    <source>
        <dbReference type="Pfam" id="PF00881"/>
    </source>
</evidence>
<sequence>MDFLELSKKRFATRKFSQETISKEDLNYIMESVRMAPSAVNRQPWKFVIVQSGTAKEKLLQCYDREWFRSAPLYIICLKDTMSNWIRPFDNKAHGDIDLAIAIEHLCLAATERGLGTCWVCNYDPERLSQLFPTPGYEAVAIIPLGHIAPDCPHKEKQRKPLEEITEYI</sequence>
<protein>
    <submittedName>
        <fullName evidence="7">NAD(P)H nitroreductase Spy0809</fullName>
        <ecNumber evidence="7">1.-.-.-</ecNumber>
    </submittedName>
</protein>
<dbReference type="SUPFAM" id="SSF55469">
    <property type="entry name" value="FMN-dependent nitroreductase-like"/>
    <property type="match status" value="1"/>
</dbReference>
<dbReference type="InterPro" id="IPR029479">
    <property type="entry name" value="Nitroreductase"/>
</dbReference>
<dbReference type="Proteomes" id="UP000274578">
    <property type="component" value="Chromosome 1"/>
</dbReference>
<comment type="similarity">
    <text evidence="2">Belongs to the nitroreductase family.</text>
</comment>
<name>A0A448L6F8_9BACT</name>
<dbReference type="Gene3D" id="3.40.109.10">
    <property type="entry name" value="NADH Oxidase"/>
    <property type="match status" value="1"/>
</dbReference>
<evidence type="ECO:0000313" key="8">
    <source>
        <dbReference type="Proteomes" id="UP000274578"/>
    </source>
</evidence>
<dbReference type="PANTHER" id="PTHR43673:SF2">
    <property type="entry name" value="NITROREDUCTASE"/>
    <property type="match status" value="1"/>
</dbReference>
<reference evidence="7 8" key="1">
    <citation type="submission" date="2018-12" db="EMBL/GenBank/DDBJ databases">
        <authorList>
            <consortium name="Pathogen Informatics"/>
        </authorList>
    </citation>
    <scope>NUCLEOTIDE SEQUENCE [LARGE SCALE GENOMIC DNA]</scope>
    <source>
        <strain evidence="7 8">NCTC13071</strain>
    </source>
</reference>
<proteinExistence type="inferred from homology"/>
<dbReference type="EC" id="1.-.-.-" evidence="7"/>
<feature type="domain" description="Nitroreductase" evidence="6">
    <location>
        <begin position="8"/>
        <end position="60"/>
    </location>
</feature>
<comment type="cofactor">
    <cofactor evidence="1">
        <name>FMN</name>
        <dbReference type="ChEBI" id="CHEBI:58210"/>
    </cofactor>
</comment>
<evidence type="ECO:0000256" key="4">
    <source>
        <dbReference type="ARBA" id="ARBA00022643"/>
    </source>
</evidence>
<accession>A0A448L6F8</accession>
<feature type="domain" description="Nitroreductase" evidence="6">
    <location>
        <begin position="63"/>
        <end position="147"/>
    </location>
</feature>